<name>A0A4Y1R6D9_PRUDU</name>
<sequence>EARLAIRDRGPTGPGSADRAFINLIFRDNQAPGARQKCKGDLRGSKVKRSLCPTFARCRTRTGLGSNSKVEIGSGPAPGARQKCKGDLRGVEVARTICLEVRGIHHRASHSFRTTSEKFWDYQNTEETLPNFRQKSKEI</sequence>
<accession>A0A4Y1R6D9</accession>
<proteinExistence type="predicted"/>
<protein>
    <submittedName>
        <fullName evidence="1">Uncharacterized protein</fullName>
    </submittedName>
</protein>
<gene>
    <name evidence="1" type="ORF">Prudu_009284</name>
</gene>
<reference evidence="1" key="1">
    <citation type="journal article" date="2019" name="Science">
        <title>Mutation of a bHLH transcription factor allowed almond domestication.</title>
        <authorList>
            <person name="Sanchez-Perez R."/>
            <person name="Pavan S."/>
            <person name="Mazzeo R."/>
            <person name="Moldovan C."/>
            <person name="Aiese Cigliano R."/>
            <person name="Del Cueto J."/>
            <person name="Ricciardi F."/>
            <person name="Lotti C."/>
            <person name="Ricciardi L."/>
            <person name="Dicenta F."/>
            <person name="Lopez-Marques R.L."/>
            <person name="Lindberg Moller B."/>
        </authorList>
    </citation>
    <scope>NUCLEOTIDE SEQUENCE</scope>
</reference>
<dbReference type="EMBL" id="AP019299">
    <property type="protein sequence ID" value="BBG99557.1"/>
    <property type="molecule type" value="Genomic_DNA"/>
</dbReference>
<dbReference type="AlphaFoldDB" id="A0A4Y1R6D9"/>
<feature type="non-terminal residue" evidence="1">
    <location>
        <position position="1"/>
    </location>
</feature>
<organism evidence="1">
    <name type="scientific">Prunus dulcis</name>
    <name type="common">Almond</name>
    <name type="synonym">Amygdalus dulcis</name>
    <dbReference type="NCBI Taxonomy" id="3755"/>
    <lineage>
        <taxon>Eukaryota</taxon>
        <taxon>Viridiplantae</taxon>
        <taxon>Streptophyta</taxon>
        <taxon>Embryophyta</taxon>
        <taxon>Tracheophyta</taxon>
        <taxon>Spermatophyta</taxon>
        <taxon>Magnoliopsida</taxon>
        <taxon>eudicotyledons</taxon>
        <taxon>Gunneridae</taxon>
        <taxon>Pentapetalae</taxon>
        <taxon>rosids</taxon>
        <taxon>fabids</taxon>
        <taxon>Rosales</taxon>
        <taxon>Rosaceae</taxon>
        <taxon>Amygdaloideae</taxon>
        <taxon>Amygdaleae</taxon>
        <taxon>Prunus</taxon>
    </lineage>
</organism>
<evidence type="ECO:0000313" key="1">
    <source>
        <dbReference type="EMBL" id="BBG99557.1"/>
    </source>
</evidence>